<evidence type="ECO:0000313" key="9">
    <source>
        <dbReference type="EMBL" id="MFC0212207.1"/>
    </source>
</evidence>
<keyword evidence="6" id="KW-0342">GTP-binding</keyword>
<keyword evidence="7" id="KW-0501">Molybdenum cofactor biosynthesis</keyword>
<dbReference type="InterPro" id="IPR029044">
    <property type="entry name" value="Nucleotide-diphossugar_trans"/>
</dbReference>
<dbReference type="EMBL" id="JBHLWN010000027">
    <property type="protein sequence ID" value="MFC0212207.1"/>
    <property type="molecule type" value="Genomic_DNA"/>
</dbReference>
<dbReference type="PANTHER" id="PTHR19136:SF81">
    <property type="entry name" value="MOLYBDENUM COFACTOR GUANYLYLTRANSFERASE"/>
    <property type="match status" value="1"/>
</dbReference>
<dbReference type="GO" id="GO:0016779">
    <property type="term" value="F:nucleotidyltransferase activity"/>
    <property type="evidence" value="ECO:0007669"/>
    <property type="project" value="UniProtKB-KW"/>
</dbReference>
<evidence type="ECO:0000313" key="10">
    <source>
        <dbReference type="Proteomes" id="UP001589776"/>
    </source>
</evidence>
<keyword evidence="10" id="KW-1185">Reference proteome</keyword>
<keyword evidence="1" id="KW-0963">Cytoplasm</keyword>
<protein>
    <submittedName>
        <fullName evidence="9">Molybdenum cofactor guanylyltransferase</fullName>
    </submittedName>
</protein>
<dbReference type="InterPro" id="IPR025877">
    <property type="entry name" value="MobA-like_NTP_Trfase"/>
</dbReference>
<accession>A0ABV6DHY4</accession>
<dbReference type="CDD" id="cd02503">
    <property type="entry name" value="MobA"/>
    <property type="match status" value="1"/>
</dbReference>
<sequence>MMTGVILVGGQNKRMHGQCKALMEIGGETLVLRQLRLMKPVCSEQIVVTNDPKPFLKLLEPDIRIITDFAPDRGPLGGMHAGLSLARNRDVWIVGSHMPLVSAPAARLLQEKKHDGFEAALPWVQGGVYPLHGVYDRSCADTVWSLLQRGNAGLSQLLKELFWAELTETAFQEAGIEPGFVDCFHTLEQYDKLLVKVSALQSSPILPQGDNYHCELKSGELG</sequence>
<reference evidence="9 10" key="1">
    <citation type="submission" date="2024-09" db="EMBL/GenBank/DDBJ databases">
        <authorList>
            <person name="Sun Q."/>
            <person name="Mori K."/>
        </authorList>
    </citation>
    <scope>NUCLEOTIDE SEQUENCE [LARGE SCALE GENOMIC DNA]</scope>
    <source>
        <strain evidence="9 10">CCM 7759</strain>
    </source>
</reference>
<dbReference type="Gene3D" id="3.90.550.10">
    <property type="entry name" value="Spore Coat Polysaccharide Biosynthesis Protein SpsA, Chain A"/>
    <property type="match status" value="1"/>
</dbReference>
<gene>
    <name evidence="9" type="ORF">ACFFK0_07005</name>
</gene>
<evidence type="ECO:0000256" key="3">
    <source>
        <dbReference type="ARBA" id="ARBA00022723"/>
    </source>
</evidence>
<evidence type="ECO:0000256" key="5">
    <source>
        <dbReference type="ARBA" id="ARBA00022842"/>
    </source>
</evidence>
<comment type="caution">
    <text evidence="9">The sequence shown here is derived from an EMBL/GenBank/DDBJ whole genome shotgun (WGS) entry which is preliminary data.</text>
</comment>
<dbReference type="RefSeq" id="WP_377469322.1">
    <property type="nucleotide sequence ID" value="NZ_JBHLWN010000027.1"/>
</dbReference>
<dbReference type="InterPro" id="IPR013482">
    <property type="entry name" value="Molybde_CF_guanTrfase"/>
</dbReference>
<keyword evidence="9" id="KW-0548">Nucleotidyltransferase</keyword>
<evidence type="ECO:0000256" key="2">
    <source>
        <dbReference type="ARBA" id="ARBA00022679"/>
    </source>
</evidence>
<evidence type="ECO:0000256" key="7">
    <source>
        <dbReference type="ARBA" id="ARBA00023150"/>
    </source>
</evidence>
<dbReference type="Pfam" id="PF12804">
    <property type="entry name" value="NTP_transf_3"/>
    <property type="match status" value="1"/>
</dbReference>
<keyword evidence="4" id="KW-0547">Nucleotide-binding</keyword>
<keyword evidence="2" id="KW-0808">Transferase</keyword>
<evidence type="ECO:0000256" key="4">
    <source>
        <dbReference type="ARBA" id="ARBA00022741"/>
    </source>
</evidence>
<feature type="domain" description="MobA-like NTP transferase" evidence="8">
    <location>
        <begin position="4"/>
        <end position="160"/>
    </location>
</feature>
<evidence type="ECO:0000256" key="6">
    <source>
        <dbReference type="ARBA" id="ARBA00023134"/>
    </source>
</evidence>
<keyword evidence="3" id="KW-0479">Metal-binding</keyword>
<evidence type="ECO:0000259" key="8">
    <source>
        <dbReference type="Pfam" id="PF12804"/>
    </source>
</evidence>
<dbReference type="Proteomes" id="UP001589776">
    <property type="component" value="Unassembled WGS sequence"/>
</dbReference>
<evidence type="ECO:0000256" key="1">
    <source>
        <dbReference type="ARBA" id="ARBA00022490"/>
    </source>
</evidence>
<keyword evidence="5" id="KW-0460">Magnesium</keyword>
<name>A0ABV6DHY4_9BACL</name>
<dbReference type="PANTHER" id="PTHR19136">
    <property type="entry name" value="MOLYBDENUM COFACTOR GUANYLYLTRANSFERASE"/>
    <property type="match status" value="1"/>
</dbReference>
<proteinExistence type="predicted"/>
<dbReference type="SUPFAM" id="SSF53448">
    <property type="entry name" value="Nucleotide-diphospho-sugar transferases"/>
    <property type="match status" value="1"/>
</dbReference>
<organism evidence="9 10">
    <name type="scientific">Paenibacillus chartarius</name>
    <dbReference type="NCBI Taxonomy" id="747481"/>
    <lineage>
        <taxon>Bacteria</taxon>
        <taxon>Bacillati</taxon>
        <taxon>Bacillota</taxon>
        <taxon>Bacilli</taxon>
        <taxon>Bacillales</taxon>
        <taxon>Paenibacillaceae</taxon>
        <taxon>Paenibacillus</taxon>
    </lineage>
</organism>